<evidence type="ECO:0000313" key="2">
    <source>
        <dbReference type="Proteomes" id="UP000078103"/>
    </source>
</evidence>
<protein>
    <submittedName>
        <fullName evidence="1">Uncharacterized protein</fullName>
    </submittedName>
</protein>
<dbReference type="Proteomes" id="UP000078103">
    <property type="component" value="Unassembled WGS sequence"/>
</dbReference>
<organism evidence="1 2">
    <name type="scientific">Eikenella corrodens</name>
    <dbReference type="NCBI Taxonomy" id="539"/>
    <lineage>
        <taxon>Bacteria</taxon>
        <taxon>Pseudomonadati</taxon>
        <taxon>Pseudomonadota</taxon>
        <taxon>Betaproteobacteria</taxon>
        <taxon>Neisseriales</taxon>
        <taxon>Neisseriaceae</taxon>
        <taxon>Eikenella</taxon>
    </lineage>
</organism>
<accession>A0A1A9RLS3</accession>
<dbReference type="AlphaFoldDB" id="A0A1A9RLS3"/>
<evidence type="ECO:0000313" key="1">
    <source>
        <dbReference type="EMBL" id="OAM19758.1"/>
    </source>
</evidence>
<sequence length="64" mass="7383">MSEKLKETYRRYKRPAFVLLMDGILYNLLGGVTTECSRCPMPPMNGWQKFLFLSSGVVMYVCVI</sequence>
<name>A0A1A9RLS3_EIKCO</name>
<gene>
    <name evidence="1" type="ORF">A7P89_11450</name>
</gene>
<comment type="caution">
    <text evidence="1">The sequence shown here is derived from an EMBL/GenBank/DDBJ whole genome shotgun (WGS) entry which is preliminary data.</text>
</comment>
<reference evidence="2" key="1">
    <citation type="submission" date="2016-05" db="EMBL/GenBank/DDBJ databases">
        <title>Draft genome of Corynebacterium afermentans subsp. afermentans LCDC 88199T.</title>
        <authorList>
            <person name="Bernier A.-M."/>
            <person name="Bernard K."/>
        </authorList>
    </citation>
    <scope>NUCLEOTIDE SEQUENCE [LARGE SCALE GENOMIC DNA]</scope>
    <source>
        <strain evidence="2">NML120819</strain>
    </source>
</reference>
<dbReference type="EMBL" id="LXSH01000033">
    <property type="protein sequence ID" value="OAM19758.1"/>
    <property type="molecule type" value="Genomic_DNA"/>
</dbReference>
<proteinExistence type="predicted"/>